<dbReference type="GeneID" id="70249645"/>
<dbReference type="Gene3D" id="1.10.630.10">
    <property type="entry name" value="Cytochrome P450"/>
    <property type="match status" value="1"/>
</dbReference>
<dbReference type="GO" id="GO:0020037">
    <property type="term" value="F:heme binding"/>
    <property type="evidence" value="ECO:0007669"/>
    <property type="project" value="InterPro"/>
</dbReference>
<evidence type="ECO:0000256" key="7">
    <source>
        <dbReference type="ARBA" id="ARBA00023033"/>
    </source>
</evidence>
<dbReference type="Pfam" id="PF00067">
    <property type="entry name" value="p450"/>
    <property type="match status" value="1"/>
</dbReference>
<dbReference type="InterPro" id="IPR001128">
    <property type="entry name" value="Cyt_P450"/>
</dbReference>
<sequence length="262" mass="29800">MILDTCRRFPWAFGIMKSLPLAILDKVASEASLLLQWQRMFRLQVDTIIASNRGGQKVSGTIFQALLDRELPPEEKSADRLQDEAQTLVGAGSETTAKLSLVVLEPSDPAKVLLSQLEQLPYLNTVINEGLRLMHGVTSRLARDWEIPPSTLISQCNYFVHMDPTIFPDPFEFNPDRWIEANKKDIRLARYMVPFTRGGRQCVGINLAYAEIFFTLFVVMRRFEFEIYETTVEDVRTARDYFVGVPEPGSKGVRVLVTKANR</sequence>
<organism evidence="9 10">
    <name type="scientific">Talaromyces proteolyticus</name>
    <dbReference type="NCBI Taxonomy" id="1131652"/>
    <lineage>
        <taxon>Eukaryota</taxon>
        <taxon>Fungi</taxon>
        <taxon>Dikarya</taxon>
        <taxon>Ascomycota</taxon>
        <taxon>Pezizomycotina</taxon>
        <taxon>Eurotiomycetes</taxon>
        <taxon>Eurotiomycetidae</taxon>
        <taxon>Eurotiales</taxon>
        <taxon>Trichocomaceae</taxon>
        <taxon>Talaromyces</taxon>
        <taxon>Talaromyces sect. Bacilispori</taxon>
    </lineage>
</organism>
<evidence type="ECO:0000313" key="10">
    <source>
        <dbReference type="Proteomes" id="UP001201262"/>
    </source>
</evidence>
<evidence type="ECO:0000313" key="9">
    <source>
        <dbReference type="EMBL" id="KAH8697234.1"/>
    </source>
</evidence>
<gene>
    <name evidence="9" type="ORF">BGW36DRAFT_416773</name>
</gene>
<dbReference type="PANTHER" id="PTHR24305">
    <property type="entry name" value="CYTOCHROME P450"/>
    <property type="match status" value="1"/>
</dbReference>
<dbReference type="InterPro" id="IPR050121">
    <property type="entry name" value="Cytochrome_P450_monoxygenase"/>
</dbReference>
<evidence type="ECO:0000256" key="2">
    <source>
        <dbReference type="ARBA" id="ARBA00010617"/>
    </source>
</evidence>
<keyword evidence="6 8" id="KW-0408">Iron</keyword>
<evidence type="ECO:0000256" key="4">
    <source>
        <dbReference type="ARBA" id="ARBA00022723"/>
    </source>
</evidence>
<comment type="caution">
    <text evidence="9">The sequence shown here is derived from an EMBL/GenBank/DDBJ whole genome shotgun (WGS) entry which is preliminary data.</text>
</comment>
<reference evidence="9" key="1">
    <citation type="submission" date="2021-12" db="EMBL/GenBank/DDBJ databases">
        <title>Convergent genome expansion in fungi linked to evolution of root-endophyte symbiosis.</title>
        <authorList>
            <consortium name="DOE Joint Genome Institute"/>
            <person name="Ke Y.-H."/>
            <person name="Bonito G."/>
            <person name="Liao H.-L."/>
            <person name="Looney B."/>
            <person name="Rojas-Flechas A."/>
            <person name="Nash J."/>
            <person name="Hameed K."/>
            <person name="Schadt C."/>
            <person name="Martin F."/>
            <person name="Crous P.W."/>
            <person name="Miettinen O."/>
            <person name="Magnuson J.K."/>
            <person name="Labbe J."/>
            <person name="Jacobson D."/>
            <person name="Doktycz M.J."/>
            <person name="Veneault-Fourrey C."/>
            <person name="Kuo A."/>
            <person name="Mondo S."/>
            <person name="Calhoun S."/>
            <person name="Riley R."/>
            <person name="Ohm R."/>
            <person name="LaButti K."/>
            <person name="Andreopoulos B."/>
            <person name="Pangilinan J."/>
            <person name="Nolan M."/>
            <person name="Tritt A."/>
            <person name="Clum A."/>
            <person name="Lipzen A."/>
            <person name="Daum C."/>
            <person name="Barry K."/>
            <person name="Grigoriev I.V."/>
            <person name="Vilgalys R."/>
        </authorList>
    </citation>
    <scope>NUCLEOTIDE SEQUENCE</scope>
    <source>
        <strain evidence="9">PMI_201</strain>
    </source>
</reference>
<proteinExistence type="inferred from homology"/>
<keyword evidence="4 8" id="KW-0479">Metal-binding</keyword>
<keyword evidence="3 8" id="KW-0349">Heme</keyword>
<accession>A0AAD4KQQ5</accession>
<keyword evidence="7" id="KW-0503">Monooxygenase</keyword>
<dbReference type="PANTHER" id="PTHR24305:SF157">
    <property type="entry name" value="N-ACETYLTRYPTOPHAN 6-HYDROXYLASE IVOC-RELATED"/>
    <property type="match status" value="1"/>
</dbReference>
<dbReference type="InterPro" id="IPR036396">
    <property type="entry name" value="Cyt_P450_sf"/>
</dbReference>
<dbReference type="RefSeq" id="XP_046071935.1">
    <property type="nucleotide sequence ID" value="XM_046219358.1"/>
</dbReference>
<dbReference type="SUPFAM" id="SSF48264">
    <property type="entry name" value="Cytochrome P450"/>
    <property type="match status" value="1"/>
</dbReference>
<dbReference type="GO" id="GO:0004497">
    <property type="term" value="F:monooxygenase activity"/>
    <property type="evidence" value="ECO:0007669"/>
    <property type="project" value="InterPro"/>
</dbReference>
<dbReference type="EMBL" id="JAJTJA010000006">
    <property type="protein sequence ID" value="KAH8697234.1"/>
    <property type="molecule type" value="Genomic_DNA"/>
</dbReference>
<evidence type="ECO:0000256" key="8">
    <source>
        <dbReference type="PIRSR" id="PIRSR602401-1"/>
    </source>
</evidence>
<evidence type="ECO:0000256" key="3">
    <source>
        <dbReference type="ARBA" id="ARBA00022617"/>
    </source>
</evidence>
<dbReference type="Proteomes" id="UP001201262">
    <property type="component" value="Unassembled WGS sequence"/>
</dbReference>
<dbReference type="CDD" id="cd11062">
    <property type="entry name" value="CYP58-like"/>
    <property type="match status" value="1"/>
</dbReference>
<dbReference type="GO" id="GO:0016705">
    <property type="term" value="F:oxidoreductase activity, acting on paired donors, with incorporation or reduction of molecular oxygen"/>
    <property type="evidence" value="ECO:0007669"/>
    <property type="project" value="InterPro"/>
</dbReference>
<name>A0AAD4KQQ5_9EURO</name>
<dbReference type="GO" id="GO:0005506">
    <property type="term" value="F:iron ion binding"/>
    <property type="evidence" value="ECO:0007669"/>
    <property type="project" value="InterPro"/>
</dbReference>
<dbReference type="AlphaFoldDB" id="A0AAD4KQQ5"/>
<dbReference type="PRINTS" id="PR00463">
    <property type="entry name" value="EP450I"/>
</dbReference>
<comment type="cofactor">
    <cofactor evidence="1 8">
        <name>heme</name>
        <dbReference type="ChEBI" id="CHEBI:30413"/>
    </cofactor>
</comment>
<feature type="binding site" description="axial binding residue" evidence="8">
    <location>
        <position position="202"/>
    </location>
    <ligand>
        <name>heme</name>
        <dbReference type="ChEBI" id="CHEBI:30413"/>
    </ligand>
    <ligandPart>
        <name>Fe</name>
        <dbReference type="ChEBI" id="CHEBI:18248"/>
    </ligandPart>
</feature>
<comment type="similarity">
    <text evidence="2">Belongs to the cytochrome P450 family.</text>
</comment>
<keyword evidence="5" id="KW-0560">Oxidoreductase</keyword>
<evidence type="ECO:0000256" key="1">
    <source>
        <dbReference type="ARBA" id="ARBA00001971"/>
    </source>
</evidence>
<evidence type="ECO:0000256" key="5">
    <source>
        <dbReference type="ARBA" id="ARBA00023002"/>
    </source>
</evidence>
<keyword evidence="10" id="KW-1185">Reference proteome</keyword>
<evidence type="ECO:0000256" key="6">
    <source>
        <dbReference type="ARBA" id="ARBA00023004"/>
    </source>
</evidence>
<protein>
    <submittedName>
        <fullName evidence="9">Cytochrome P450</fullName>
    </submittedName>
</protein>
<dbReference type="InterPro" id="IPR002401">
    <property type="entry name" value="Cyt_P450_E_grp-I"/>
</dbReference>